<dbReference type="EMBL" id="JARPUR010000002">
    <property type="protein sequence ID" value="KAK4882455.1"/>
    <property type="molecule type" value="Genomic_DNA"/>
</dbReference>
<evidence type="ECO:0000259" key="2">
    <source>
        <dbReference type="Pfam" id="PF16064"/>
    </source>
</evidence>
<name>A0AAN7Q8B2_9COLE</name>
<dbReference type="Pfam" id="PF16064">
    <property type="entry name" value="DUF4806"/>
    <property type="match status" value="1"/>
</dbReference>
<dbReference type="PANTHER" id="PTHR34153:SF2">
    <property type="entry name" value="SI:CH211-262H13.3-RELATED"/>
    <property type="match status" value="1"/>
</dbReference>
<keyword evidence="4" id="KW-1185">Reference proteome</keyword>
<comment type="caution">
    <text evidence="3">The sequence shown here is derived from an EMBL/GenBank/DDBJ whole genome shotgun (WGS) entry which is preliminary data.</text>
</comment>
<reference evidence="4" key="1">
    <citation type="submission" date="2023-01" db="EMBL/GenBank/DDBJ databases">
        <title>Key to firefly adult light organ development and bioluminescence: homeobox transcription factors regulate luciferase expression and transportation to peroxisome.</title>
        <authorList>
            <person name="Fu X."/>
        </authorList>
    </citation>
    <scope>NUCLEOTIDE SEQUENCE [LARGE SCALE GENOMIC DNA]</scope>
</reference>
<protein>
    <recommendedName>
        <fullName evidence="2">DUF4806 domain-containing protein</fullName>
    </recommendedName>
</protein>
<evidence type="ECO:0000256" key="1">
    <source>
        <dbReference type="SAM" id="MobiDB-lite"/>
    </source>
</evidence>
<dbReference type="PANTHER" id="PTHR34153">
    <property type="entry name" value="SI:CH211-262H13.3-RELATED-RELATED"/>
    <property type="match status" value="1"/>
</dbReference>
<sequence>MAFAVVAFDEEKESYSEVPVSWLTKNNTMCWWPKFKTPSNYMIRGVQPNPSSWILCKVKVEGFYPTLEKARKMAQDRDYTSSEENIRKRKRRRYSDIEYQDSTSGEEHSTTRSVTPPPQMIEGTLTVTDFNNMPFIMRTCEKKLPLCNITNINEFEEFISDNEKHNIFVNFISTIGGREVKNNIHRCLKTIFTNDVATKCSWLGQRGNFCVYDLASTTTVKDVMQSTYTITQKQFEVICSEWFQLAKLRITPKQSQNQAIQL</sequence>
<gene>
    <name evidence="3" type="ORF">RN001_005774</name>
</gene>
<dbReference type="InterPro" id="IPR032071">
    <property type="entry name" value="DUF4806"/>
</dbReference>
<feature type="region of interest" description="Disordered" evidence="1">
    <location>
        <begin position="74"/>
        <end position="120"/>
    </location>
</feature>
<accession>A0AAN7Q8B2</accession>
<dbReference type="Proteomes" id="UP001353858">
    <property type="component" value="Unassembled WGS sequence"/>
</dbReference>
<feature type="domain" description="DUF4806" evidence="2">
    <location>
        <begin position="143"/>
        <end position="207"/>
    </location>
</feature>
<evidence type="ECO:0000313" key="3">
    <source>
        <dbReference type="EMBL" id="KAK4882455.1"/>
    </source>
</evidence>
<feature type="compositionally biased region" description="Basic and acidic residues" evidence="1">
    <location>
        <begin position="74"/>
        <end position="86"/>
    </location>
</feature>
<evidence type="ECO:0000313" key="4">
    <source>
        <dbReference type="Proteomes" id="UP001353858"/>
    </source>
</evidence>
<organism evidence="3 4">
    <name type="scientific">Aquatica leii</name>
    <dbReference type="NCBI Taxonomy" id="1421715"/>
    <lineage>
        <taxon>Eukaryota</taxon>
        <taxon>Metazoa</taxon>
        <taxon>Ecdysozoa</taxon>
        <taxon>Arthropoda</taxon>
        <taxon>Hexapoda</taxon>
        <taxon>Insecta</taxon>
        <taxon>Pterygota</taxon>
        <taxon>Neoptera</taxon>
        <taxon>Endopterygota</taxon>
        <taxon>Coleoptera</taxon>
        <taxon>Polyphaga</taxon>
        <taxon>Elateriformia</taxon>
        <taxon>Elateroidea</taxon>
        <taxon>Lampyridae</taxon>
        <taxon>Luciolinae</taxon>
        <taxon>Aquatica</taxon>
    </lineage>
</organism>
<dbReference type="AlphaFoldDB" id="A0AAN7Q8B2"/>
<proteinExistence type="predicted"/>